<dbReference type="SUPFAM" id="SSF53335">
    <property type="entry name" value="S-adenosyl-L-methionine-dependent methyltransferases"/>
    <property type="match status" value="1"/>
</dbReference>
<proteinExistence type="predicted"/>
<accession>A0A8H3UGS8</accession>
<dbReference type="EMBL" id="WNWQ01000350">
    <property type="protein sequence ID" value="KAE9969914.1"/>
    <property type="molecule type" value="Genomic_DNA"/>
</dbReference>
<protein>
    <recommendedName>
        <fullName evidence="3">Methyltransferase domain-containing protein</fullName>
    </recommendedName>
</protein>
<dbReference type="Proteomes" id="UP000433883">
    <property type="component" value="Unassembled WGS sequence"/>
</dbReference>
<dbReference type="InterPro" id="IPR029063">
    <property type="entry name" value="SAM-dependent_MTases_sf"/>
</dbReference>
<gene>
    <name evidence="1" type="ORF">BLS_005180</name>
</gene>
<evidence type="ECO:0000313" key="1">
    <source>
        <dbReference type="EMBL" id="KAE9969914.1"/>
    </source>
</evidence>
<evidence type="ECO:0000313" key="2">
    <source>
        <dbReference type="Proteomes" id="UP000433883"/>
    </source>
</evidence>
<dbReference type="AlphaFoldDB" id="A0A8H3UGS8"/>
<comment type="caution">
    <text evidence="1">The sequence shown here is derived from an EMBL/GenBank/DDBJ whole genome shotgun (WGS) entry which is preliminary data.</text>
</comment>
<organism evidence="1 2">
    <name type="scientific">Venturia inaequalis</name>
    <name type="common">Apple scab fungus</name>
    <dbReference type="NCBI Taxonomy" id="5025"/>
    <lineage>
        <taxon>Eukaryota</taxon>
        <taxon>Fungi</taxon>
        <taxon>Dikarya</taxon>
        <taxon>Ascomycota</taxon>
        <taxon>Pezizomycotina</taxon>
        <taxon>Dothideomycetes</taxon>
        <taxon>Pleosporomycetidae</taxon>
        <taxon>Venturiales</taxon>
        <taxon>Venturiaceae</taxon>
        <taxon>Venturia</taxon>
    </lineage>
</organism>
<reference evidence="1 2" key="1">
    <citation type="submission" date="2019-11" db="EMBL/GenBank/DDBJ databases">
        <title>Venturia inaequalis Genome Resource.</title>
        <authorList>
            <person name="Lichtner F.J."/>
        </authorList>
    </citation>
    <scope>NUCLEOTIDE SEQUENCE [LARGE SCALE GENOMIC DNA]</scope>
    <source>
        <strain evidence="1">Bline_iso_100314</strain>
    </source>
</reference>
<sequence length="235" mass="26062">MNDEDGNPMFAFQDIDYIPFGFSSHLAPYIETGPGTMRAAAKLMRLGLVRASTSNSGLEKARNTVVCDLGCGDGEFPQGVGIDYNAKLIETAGINSALIKDIKIDWLVYDFNDDKEDLVNQLITAHHVTHVFIYLTPKQLALPTVRSILTRLCAESVVNGNDERSTVNHSTMVLPLLNRIDARVFGGKHKTSLVVLICPLPSFYGEVERPERQVHAVSIVKTFKELRTRWICIAS</sequence>
<dbReference type="CDD" id="cd02440">
    <property type="entry name" value="AdoMet_MTases"/>
    <property type="match status" value="1"/>
</dbReference>
<name>A0A8H3UGS8_VENIN</name>
<evidence type="ECO:0008006" key="3">
    <source>
        <dbReference type="Google" id="ProtNLM"/>
    </source>
</evidence>